<organism evidence="2">
    <name type="scientific">Tanacetum cinerariifolium</name>
    <name type="common">Dalmatian daisy</name>
    <name type="synonym">Chrysanthemum cinerariifolium</name>
    <dbReference type="NCBI Taxonomy" id="118510"/>
    <lineage>
        <taxon>Eukaryota</taxon>
        <taxon>Viridiplantae</taxon>
        <taxon>Streptophyta</taxon>
        <taxon>Embryophyta</taxon>
        <taxon>Tracheophyta</taxon>
        <taxon>Spermatophyta</taxon>
        <taxon>Magnoliopsida</taxon>
        <taxon>eudicotyledons</taxon>
        <taxon>Gunneridae</taxon>
        <taxon>Pentapetalae</taxon>
        <taxon>asterids</taxon>
        <taxon>campanulids</taxon>
        <taxon>Asterales</taxon>
        <taxon>Asteraceae</taxon>
        <taxon>Asteroideae</taxon>
        <taxon>Anthemideae</taxon>
        <taxon>Anthemidinae</taxon>
        <taxon>Tanacetum</taxon>
    </lineage>
</organism>
<reference evidence="2" key="1">
    <citation type="journal article" date="2019" name="Sci. Rep.">
        <title>Draft genome of Tanacetum cinerariifolium, the natural source of mosquito coil.</title>
        <authorList>
            <person name="Yamashiro T."/>
            <person name="Shiraishi A."/>
            <person name="Satake H."/>
            <person name="Nakayama K."/>
        </authorList>
    </citation>
    <scope>NUCLEOTIDE SEQUENCE</scope>
</reference>
<feature type="region of interest" description="Disordered" evidence="1">
    <location>
        <begin position="28"/>
        <end position="105"/>
    </location>
</feature>
<proteinExistence type="predicted"/>
<feature type="compositionally biased region" description="Polar residues" evidence="1">
    <location>
        <begin position="388"/>
        <end position="397"/>
    </location>
</feature>
<feature type="compositionally biased region" description="Basic and acidic residues" evidence="1">
    <location>
        <begin position="430"/>
        <end position="448"/>
    </location>
</feature>
<feature type="compositionally biased region" description="Polar residues" evidence="1">
    <location>
        <begin position="411"/>
        <end position="429"/>
    </location>
</feature>
<evidence type="ECO:0000256" key="1">
    <source>
        <dbReference type="SAM" id="MobiDB-lite"/>
    </source>
</evidence>
<name>A0A6L2M8X8_TANCI</name>
<comment type="caution">
    <text evidence="2">The sequence shown here is derived from an EMBL/GenBank/DDBJ whole genome shotgun (WGS) entry which is preliminary data.</text>
</comment>
<dbReference type="EMBL" id="BKCJ010006114">
    <property type="protein sequence ID" value="GEU70446.1"/>
    <property type="molecule type" value="Genomic_DNA"/>
</dbReference>
<feature type="compositionally biased region" description="Low complexity" evidence="1">
    <location>
        <begin position="34"/>
        <end position="52"/>
    </location>
</feature>
<sequence length="448" mass="49451">MASPNSNFRPFPSLQSLVCERLHIHHSSKYPSVSSIKATKGGSSKASTGSKIGHSKRKKESNSAMDLNPRQPPVPTPVDLEMHKEDQQATGNPTSLGVTNKDGANPQLSSAMSTFTHIKPIFLASFIIHYESVLGCDASADSTAEADPGKSASNDSLPPEQGRDEGTKNYSLNHTLVSTDLNVLVETTHSVSKGLETVLTQTNTRKRDNTIAKQFKEDKASKTIKLEDLAKPSQKHKLEHENNKVEAEVALLTAQPSFPNVEQLNELLVKSPLTKFSKILYAHDFSSSLPTKLKELPTKFNELAEDVKGLKKQVHELEIKLPGDFKEIPTKQEDFTKTVTTYVQAKLKTLDALLSLLHEALNRFAQNTNQATISQLFQRRADKEAKKNNLNKQQPESTTPIIPPMVTITTYMQSPFLQSPPKSSSQPEGEQTKEDKGKKAMSSKDDEE</sequence>
<dbReference type="AlphaFoldDB" id="A0A6L2M8X8"/>
<gene>
    <name evidence="2" type="ORF">Tci_042424</name>
</gene>
<feature type="compositionally biased region" description="Polar residues" evidence="1">
    <location>
        <begin position="88"/>
        <end position="98"/>
    </location>
</feature>
<feature type="region of interest" description="Disordered" evidence="1">
    <location>
        <begin position="140"/>
        <end position="169"/>
    </location>
</feature>
<accession>A0A6L2M8X8</accession>
<protein>
    <submittedName>
        <fullName evidence="2">Uncharacterized protein</fullName>
    </submittedName>
</protein>
<feature type="compositionally biased region" description="Low complexity" evidence="1">
    <location>
        <begin position="398"/>
        <end position="410"/>
    </location>
</feature>
<feature type="region of interest" description="Disordered" evidence="1">
    <location>
        <begin position="384"/>
        <end position="448"/>
    </location>
</feature>
<evidence type="ECO:0000313" key="2">
    <source>
        <dbReference type="EMBL" id="GEU70446.1"/>
    </source>
</evidence>